<accession>A0A075R5E2</accession>
<dbReference type="GO" id="GO:0006796">
    <property type="term" value="P:phosphate-containing compound metabolic process"/>
    <property type="evidence" value="ECO:0007669"/>
    <property type="project" value="UniProtKB-ARBA"/>
</dbReference>
<evidence type="ECO:0000313" key="4">
    <source>
        <dbReference type="EMBL" id="AIG27074.1"/>
    </source>
</evidence>
<proteinExistence type="predicted"/>
<dbReference type="HOGENOM" id="CLU_027634_11_0_9"/>
<dbReference type="PANTHER" id="PTHR10584">
    <property type="entry name" value="SUGAR KINASE"/>
    <property type="match status" value="1"/>
</dbReference>
<feature type="domain" description="Carbohydrate kinase PfkB" evidence="3">
    <location>
        <begin position="25"/>
        <end position="317"/>
    </location>
</feature>
<dbReference type="SUPFAM" id="SSF53613">
    <property type="entry name" value="Ribokinase-like"/>
    <property type="match status" value="1"/>
</dbReference>
<dbReference type="STRING" id="1042163.BRLA_c027550"/>
<dbReference type="InterPro" id="IPR011611">
    <property type="entry name" value="PfkB_dom"/>
</dbReference>
<protein>
    <submittedName>
        <fullName evidence="4">Pseudouridine kinase</fullName>
        <ecNumber evidence="4">2.7.1.83</ecNumber>
    </submittedName>
</protein>
<dbReference type="PRINTS" id="PR00990">
    <property type="entry name" value="RIBOKINASE"/>
</dbReference>
<name>A0A075R5E2_BRELA</name>
<keyword evidence="2 4" id="KW-0418">Kinase</keyword>
<dbReference type="PANTHER" id="PTHR10584:SF166">
    <property type="entry name" value="RIBOKINASE"/>
    <property type="match status" value="1"/>
</dbReference>
<evidence type="ECO:0000256" key="1">
    <source>
        <dbReference type="ARBA" id="ARBA00022679"/>
    </source>
</evidence>
<dbReference type="GO" id="GO:0050225">
    <property type="term" value="F:pseudouridine kinase activity"/>
    <property type="evidence" value="ECO:0007669"/>
    <property type="project" value="UniProtKB-EC"/>
</dbReference>
<sequence length="344" mass="37949">MAYGLVINDIKQYKDRGLVIMSLFLSVLGTVFMDVKGFPFQAYEAKNRNLGNVQFVHGGVGRNIAENLGRAGCPTAFVSVLETTGMGPDVENRLKAANVSTDYSHYTKHGGMGMWMVILDETGELQGSISQMPDLKQMEQLIKDRGEEIVQASSHIITELDLNHEIISHITSLAKKHNKPIYGLPANMEIVLEHPELLHEFDCFVCNNYEADKIFGIDFTNMEIAGQLAVLTDYMKHSGLQQMVITLGEKGSVFYDKKTGAKGHQPVFPVNLVDCSGAGDAYFSGIVMGLSTGLTLQEAVICGTRVAGWTIESTESICPDLMEKIEQNQEMHDLLFRHKLVGQA</sequence>
<evidence type="ECO:0000256" key="2">
    <source>
        <dbReference type="ARBA" id="ARBA00022777"/>
    </source>
</evidence>
<keyword evidence="5" id="KW-1185">Reference proteome</keyword>
<evidence type="ECO:0000313" key="5">
    <source>
        <dbReference type="Proteomes" id="UP000005850"/>
    </source>
</evidence>
<dbReference type="InterPro" id="IPR002139">
    <property type="entry name" value="Ribo/fructo_kinase"/>
</dbReference>
<dbReference type="Gene3D" id="3.40.1190.20">
    <property type="match status" value="1"/>
</dbReference>
<evidence type="ECO:0000259" key="3">
    <source>
        <dbReference type="Pfam" id="PF00294"/>
    </source>
</evidence>
<gene>
    <name evidence="4" type="ORF">BRLA_c027550</name>
</gene>
<dbReference type="EC" id="2.7.1.83" evidence="4"/>
<organism evidence="4 5">
    <name type="scientific">Brevibacillus laterosporus LMG 15441</name>
    <dbReference type="NCBI Taxonomy" id="1042163"/>
    <lineage>
        <taxon>Bacteria</taxon>
        <taxon>Bacillati</taxon>
        <taxon>Bacillota</taxon>
        <taxon>Bacilli</taxon>
        <taxon>Bacillales</taxon>
        <taxon>Paenibacillaceae</taxon>
        <taxon>Brevibacillus</taxon>
    </lineage>
</organism>
<reference evidence="4 5" key="1">
    <citation type="journal article" date="2011" name="J. Bacteriol.">
        <title>Genome sequence of Brevibacillus laterosporus LMG 15441, a pathogen of invertebrates.</title>
        <authorList>
            <person name="Djukic M."/>
            <person name="Poehlein A."/>
            <person name="Thurmer A."/>
            <person name="Daniel R."/>
        </authorList>
    </citation>
    <scope>NUCLEOTIDE SEQUENCE [LARGE SCALE GENOMIC DNA]</scope>
    <source>
        <strain evidence="4 5">LMG 15441</strain>
    </source>
</reference>
<dbReference type="Proteomes" id="UP000005850">
    <property type="component" value="Chromosome"/>
</dbReference>
<dbReference type="AlphaFoldDB" id="A0A075R5E2"/>
<keyword evidence="1 4" id="KW-0808">Transferase</keyword>
<dbReference type="KEGG" id="blr:BRLA_c027550"/>
<dbReference type="Pfam" id="PF00294">
    <property type="entry name" value="PfkB"/>
    <property type="match status" value="1"/>
</dbReference>
<dbReference type="InterPro" id="IPR029056">
    <property type="entry name" value="Ribokinase-like"/>
</dbReference>
<dbReference type="EMBL" id="CP007806">
    <property type="protein sequence ID" value="AIG27074.1"/>
    <property type="molecule type" value="Genomic_DNA"/>
</dbReference>
<dbReference type="eggNOG" id="COG0524">
    <property type="taxonomic scope" value="Bacteria"/>
</dbReference>